<name>A0A7Y0L4T4_9FIRM</name>
<accession>A0A7Y0L4T4</accession>
<evidence type="ECO:0000313" key="2">
    <source>
        <dbReference type="EMBL" id="NMP22410.1"/>
    </source>
</evidence>
<dbReference type="RefSeq" id="WP_169098690.1">
    <property type="nucleotide sequence ID" value="NZ_JABBVZ010000022.1"/>
</dbReference>
<keyword evidence="3" id="KW-1185">Reference proteome</keyword>
<gene>
    <name evidence="2" type="ORF">HIJ39_08600</name>
</gene>
<protein>
    <submittedName>
        <fullName evidence="2">Uncharacterized protein</fullName>
    </submittedName>
</protein>
<keyword evidence="1" id="KW-1133">Transmembrane helix</keyword>
<reference evidence="2 3" key="1">
    <citation type="submission" date="2020-04" db="EMBL/GenBank/DDBJ databases">
        <authorList>
            <person name="Zhang R."/>
            <person name="Schippers A."/>
        </authorList>
    </citation>
    <scope>NUCLEOTIDE SEQUENCE [LARGE SCALE GENOMIC DNA]</scope>
    <source>
        <strain evidence="2 3">DSM 109850</strain>
    </source>
</reference>
<organism evidence="2 3">
    <name type="scientific">Sulfobacillus harzensis</name>
    <dbReference type="NCBI Taxonomy" id="2729629"/>
    <lineage>
        <taxon>Bacteria</taxon>
        <taxon>Bacillati</taxon>
        <taxon>Bacillota</taxon>
        <taxon>Clostridia</taxon>
        <taxon>Eubacteriales</taxon>
        <taxon>Clostridiales Family XVII. Incertae Sedis</taxon>
        <taxon>Sulfobacillus</taxon>
    </lineage>
</organism>
<dbReference type="Proteomes" id="UP000533476">
    <property type="component" value="Unassembled WGS sequence"/>
</dbReference>
<dbReference type="AlphaFoldDB" id="A0A7Y0L4T4"/>
<evidence type="ECO:0000256" key="1">
    <source>
        <dbReference type="SAM" id="Phobius"/>
    </source>
</evidence>
<evidence type="ECO:0000313" key="3">
    <source>
        <dbReference type="Proteomes" id="UP000533476"/>
    </source>
</evidence>
<keyword evidence="1" id="KW-0472">Membrane</keyword>
<feature type="transmembrane region" description="Helical" evidence="1">
    <location>
        <begin position="46"/>
        <end position="67"/>
    </location>
</feature>
<sequence length="73" mass="8112">MRSARYGLRFRRRGPNRLWGVAVAIAGAFVIVKVLPLWIWPFGIGLWLLWAGLGPLAIGGALIWIGWRILSAS</sequence>
<keyword evidence="1" id="KW-0812">Transmembrane</keyword>
<comment type="caution">
    <text evidence="2">The sequence shown here is derived from an EMBL/GenBank/DDBJ whole genome shotgun (WGS) entry which is preliminary data.</text>
</comment>
<dbReference type="EMBL" id="JABBVZ010000022">
    <property type="protein sequence ID" value="NMP22410.1"/>
    <property type="molecule type" value="Genomic_DNA"/>
</dbReference>
<proteinExistence type="predicted"/>
<feature type="transmembrane region" description="Helical" evidence="1">
    <location>
        <begin position="21"/>
        <end position="40"/>
    </location>
</feature>